<feature type="compositionally biased region" description="Polar residues" evidence="1">
    <location>
        <begin position="173"/>
        <end position="183"/>
    </location>
</feature>
<evidence type="ECO:0000313" key="2">
    <source>
        <dbReference type="EMBL" id="KNZ51226.1"/>
    </source>
</evidence>
<protein>
    <submittedName>
        <fullName evidence="2">Uncharacterized protein</fullName>
    </submittedName>
</protein>
<evidence type="ECO:0000313" key="3">
    <source>
        <dbReference type="Proteomes" id="UP000037035"/>
    </source>
</evidence>
<comment type="caution">
    <text evidence="2">The sequence shown here is derived from an EMBL/GenBank/DDBJ whole genome shotgun (WGS) entry which is preliminary data.</text>
</comment>
<feature type="compositionally biased region" description="Polar residues" evidence="1">
    <location>
        <begin position="105"/>
        <end position="127"/>
    </location>
</feature>
<organism evidence="2 3">
    <name type="scientific">Puccinia sorghi</name>
    <dbReference type="NCBI Taxonomy" id="27349"/>
    <lineage>
        <taxon>Eukaryota</taxon>
        <taxon>Fungi</taxon>
        <taxon>Dikarya</taxon>
        <taxon>Basidiomycota</taxon>
        <taxon>Pucciniomycotina</taxon>
        <taxon>Pucciniomycetes</taxon>
        <taxon>Pucciniales</taxon>
        <taxon>Pucciniaceae</taxon>
        <taxon>Puccinia</taxon>
    </lineage>
</organism>
<dbReference type="VEuPathDB" id="FungiDB:VP01_4039g1"/>
<dbReference type="EMBL" id="LAVV01009101">
    <property type="protein sequence ID" value="KNZ51226.1"/>
    <property type="molecule type" value="Genomic_DNA"/>
</dbReference>
<dbReference type="AlphaFoldDB" id="A0A0L6URR0"/>
<keyword evidence="3" id="KW-1185">Reference proteome</keyword>
<proteinExistence type="predicted"/>
<feature type="region of interest" description="Disordered" evidence="1">
    <location>
        <begin position="105"/>
        <end position="183"/>
    </location>
</feature>
<reference evidence="2 3" key="1">
    <citation type="submission" date="2015-08" db="EMBL/GenBank/DDBJ databases">
        <title>Next Generation Sequencing and Analysis of the Genome of Puccinia sorghi L Schw, the Causal Agent of Maize Common Rust.</title>
        <authorList>
            <person name="Rochi L."/>
            <person name="Burguener G."/>
            <person name="Darino M."/>
            <person name="Turjanski A."/>
            <person name="Kreff E."/>
            <person name="Dieguez M.J."/>
            <person name="Sacco F."/>
        </authorList>
    </citation>
    <scope>NUCLEOTIDE SEQUENCE [LARGE SCALE GENOMIC DNA]</scope>
    <source>
        <strain evidence="2 3">RO10H11247</strain>
    </source>
</reference>
<name>A0A0L6URR0_9BASI</name>
<evidence type="ECO:0000256" key="1">
    <source>
        <dbReference type="SAM" id="MobiDB-lite"/>
    </source>
</evidence>
<feature type="region of interest" description="Disordered" evidence="1">
    <location>
        <begin position="241"/>
        <end position="261"/>
    </location>
</feature>
<dbReference type="Proteomes" id="UP000037035">
    <property type="component" value="Unassembled WGS sequence"/>
</dbReference>
<sequence>MSPSSQTSADYECRIRYLEEVVNHLLTRERLIQPPFASRLVSTAKPAWRCHSAMHIIPLLDPAWPRASSVRQGCRVASHQLASTPTLSIPSTTCNAPSPLVCTPSPSTANPANTTTSESPADQSSMTPEAPAEVTKDQRPDTSPPAKVTKSQPPKMQDPPPPAATMPQLHPTPVQSKSLGNTVSLPPLVATGAIHTALLKTTTSSHLTHPPSPPRYAEPITKGLSNSLPGVIDHLTAANTTTVPTSSDTTTSSTNSTAAPSFPFTPTNFTPAIPINHTNICLEETTTKPSLPTNISSSSPCVNPLNCVQSPTPMSQVLTLTLDQSRLQMTMTLWQTINWPRSLHRKLLSSTMTLMPTWKHSRQMQLRREKRKRNRRLKPPHLLQILPFSTSSFTLHLLLFPLIPYPYLLNLNIRSPLYSRIGPPLPIPFPLFLS</sequence>
<gene>
    <name evidence="2" type="ORF">VP01_4039g1</name>
</gene>
<accession>A0A0L6URR0</accession>